<accession>S0FFK1</accession>
<dbReference type="PROSITE" id="PS50977">
    <property type="entry name" value="HTH_TETR_2"/>
    <property type="match status" value="1"/>
</dbReference>
<keyword evidence="3" id="KW-0804">Transcription</keyword>
<sequence length="211" mass="24365">MENMTRRDREKLLREEEIVSAAEKVFLEKGFEAASMDEIARAAQFTKRTLYQYFENKEDLYFAVVLKGFKKLFAYLAEAVDDKQCGFTRIEQTCRGYYRFFKENPDTFRTFSYWGHVKKKADAGSKKKYELAEFNNLMFKSVAGVIDEGKADGSIKPGLDSDKAAFSLVFMLTGFMNQLSATGENFTKHFSLDIEDFSAYSIDLMLETLKR</sequence>
<dbReference type="PANTHER" id="PTHR30055">
    <property type="entry name" value="HTH-TYPE TRANSCRIPTIONAL REGULATOR RUTR"/>
    <property type="match status" value="1"/>
</dbReference>
<dbReference type="PRINTS" id="PR00455">
    <property type="entry name" value="HTHTETR"/>
</dbReference>
<dbReference type="Proteomes" id="UP000014155">
    <property type="component" value="Unassembled WGS sequence"/>
</dbReference>
<dbReference type="Gene3D" id="1.10.357.10">
    <property type="entry name" value="Tetracycline Repressor, domain 2"/>
    <property type="match status" value="1"/>
</dbReference>
<evidence type="ECO:0000259" key="5">
    <source>
        <dbReference type="PROSITE" id="PS50977"/>
    </source>
</evidence>
<dbReference type="Gene3D" id="1.10.10.60">
    <property type="entry name" value="Homeodomain-like"/>
    <property type="match status" value="1"/>
</dbReference>
<dbReference type="InterPro" id="IPR036271">
    <property type="entry name" value="Tet_transcr_reg_TetR-rel_C_sf"/>
</dbReference>
<protein>
    <submittedName>
        <fullName evidence="6">Transcriptional regulator</fullName>
    </submittedName>
</protein>
<dbReference type="InterPro" id="IPR009057">
    <property type="entry name" value="Homeodomain-like_sf"/>
</dbReference>
<dbReference type="GO" id="GO:0045892">
    <property type="term" value="P:negative regulation of DNA-templated transcription"/>
    <property type="evidence" value="ECO:0007669"/>
    <property type="project" value="UniProtKB-ARBA"/>
</dbReference>
<keyword evidence="1" id="KW-0805">Transcription regulation</keyword>
<feature type="domain" description="HTH tetR-type" evidence="5">
    <location>
        <begin position="12"/>
        <end position="72"/>
    </location>
</feature>
<gene>
    <name evidence="6" type="ORF">CTER_5041</name>
</gene>
<keyword evidence="2 4" id="KW-0238">DNA-binding</keyword>
<dbReference type="SUPFAM" id="SSF48498">
    <property type="entry name" value="Tetracyclin repressor-like, C-terminal domain"/>
    <property type="match status" value="1"/>
</dbReference>
<dbReference type="eggNOG" id="COG1309">
    <property type="taxonomic scope" value="Bacteria"/>
</dbReference>
<dbReference type="PANTHER" id="PTHR30055:SF234">
    <property type="entry name" value="HTH-TYPE TRANSCRIPTIONAL REGULATOR BETI"/>
    <property type="match status" value="1"/>
</dbReference>
<comment type="caution">
    <text evidence="6">The sequence shown here is derived from an EMBL/GenBank/DDBJ whole genome shotgun (WGS) entry which is preliminary data.</text>
</comment>
<organism evidence="6 7">
    <name type="scientific">Ruminiclostridium cellobioparum subsp. termitidis CT1112</name>
    <dbReference type="NCBI Taxonomy" id="1195236"/>
    <lineage>
        <taxon>Bacteria</taxon>
        <taxon>Bacillati</taxon>
        <taxon>Bacillota</taxon>
        <taxon>Clostridia</taxon>
        <taxon>Eubacteriales</taxon>
        <taxon>Oscillospiraceae</taxon>
        <taxon>Ruminiclostridium</taxon>
    </lineage>
</organism>
<dbReference type="RefSeq" id="WP_004630655.1">
    <property type="nucleotide sequence ID" value="NZ_AORV01000068.1"/>
</dbReference>
<evidence type="ECO:0000256" key="3">
    <source>
        <dbReference type="ARBA" id="ARBA00023163"/>
    </source>
</evidence>
<evidence type="ECO:0000313" key="7">
    <source>
        <dbReference type="Proteomes" id="UP000014155"/>
    </source>
</evidence>
<evidence type="ECO:0000256" key="4">
    <source>
        <dbReference type="PROSITE-ProRule" id="PRU00335"/>
    </source>
</evidence>
<dbReference type="GO" id="GO:0000976">
    <property type="term" value="F:transcription cis-regulatory region binding"/>
    <property type="evidence" value="ECO:0007669"/>
    <property type="project" value="TreeGrafter"/>
</dbReference>
<name>S0FFK1_RUMCE</name>
<dbReference type="InterPro" id="IPR001647">
    <property type="entry name" value="HTH_TetR"/>
</dbReference>
<dbReference type="STRING" id="1195236.CTER_5041"/>
<dbReference type="EMBL" id="AORV01000068">
    <property type="protein sequence ID" value="EMS69322.1"/>
    <property type="molecule type" value="Genomic_DNA"/>
</dbReference>
<dbReference type="AlphaFoldDB" id="S0FFK1"/>
<reference evidence="6 7" key="1">
    <citation type="journal article" date="2013" name="Genome Announc.">
        <title>Draft Genome Sequence of the Cellulolytic, Mesophilic, Anaerobic Bacterium Clostridium termitidis Strain CT1112 (DSM 5398).</title>
        <authorList>
            <person name="Lal S."/>
            <person name="Ramachandran U."/>
            <person name="Zhang X."/>
            <person name="Munir R."/>
            <person name="Sparling R."/>
            <person name="Levin D.B."/>
        </authorList>
    </citation>
    <scope>NUCLEOTIDE SEQUENCE [LARGE SCALE GENOMIC DNA]</scope>
    <source>
        <strain evidence="6 7">CT1112</strain>
    </source>
</reference>
<evidence type="ECO:0000256" key="2">
    <source>
        <dbReference type="ARBA" id="ARBA00023125"/>
    </source>
</evidence>
<dbReference type="FunFam" id="1.10.10.60:FF:000141">
    <property type="entry name" value="TetR family transcriptional regulator"/>
    <property type="match status" value="1"/>
</dbReference>
<dbReference type="GO" id="GO:0003700">
    <property type="term" value="F:DNA-binding transcription factor activity"/>
    <property type="evidence" value="ECO:0007669"/>
    <property type="project" value="TreeGrafter"/>
</dbReference>
<dbReference type="PATRIC" id="fig|1195236.3.peg.5236"/>
<dbReference type="SUPFAM" id="SSF46689">
    <property type="entry name" value="Homeodomain-like"/>
    <property type="match status" value="1"/>
</dbReference>
<dbReference type="InterPro" id="IPR050109">
    <property type="entry name" value="HTH-type_TetR-like_transc_reg"/>
</dbReference>
<dbReference type="Pfam" id="PF00440">
    <property type="entry name" value="TetR_N"/>
    <property type="match status" value="1"/>
</dbReference>
<evidence type="ECO:0000313" key="6">
    <source>
        <dbReference type="EMBL" id="EMS69322.1"/>
    </source>
</evidence>
<evidence type="ECO:0000256" key="1">
    <source>
        <dbReference type="ARBA" id="ARBA00023015"/>
    </source>
</evidence>
<proteinExistence type="predicted"/>
<keyword evidence="7" id="KW-1185">Reference proteome</keyword>
<feature type="DNA-binding region" description="H-T-H motif" evidence="4">
    <location>
        <begin position="35"/>
        <end position="54"/>
    </location>
</feature>